<keyword evidence="5 8" id="KW-0732">Signal</keyword>
<dbReference type="Gene3D" id="2.40.160.60">
    <property type="entry name" value="Outer membrane protein transport protein (OMPP1/FadL/TodX)"/>
    <property type="match status" value="1"/>
</dbReference>
<comment type="similarity">
    <text evidence="2">Belongs to the OmpP1/FadL family.</text>
</comment>
<evidence type="ECO:0000256" key="2">
    <source>
        <dbReference type="ARBA" id="ARBA00008163"/>
    </source>
</evidence>
<dbReference type="GO" id="GO:0009279">
    <property type="term" value="C:cell outer membrane"/>
    <property type="evidence" value="ECO:0007669"/>
    <property type="project" value="UniProtKB-SubCell"/>
</dbReference>
<protein>
    <recommendedName>
        <fullName evidence="11">Membrane protein involved in aromatic hydrocarbon degradation</fullName>
    </recommendedName>
</protein>
<gene>
    <name evidence="9" type="ordered locus">Rmar_2269</name>
</gene>
<organism evidence="9 10">
    <name type="scientific">Rhodothermus marinus (strain ATCC 43812 / DSM 4252 / R-10)</name>
    <name type="common">Rhodothermus obamensis</name>
    <dbReference type="NCBI Taxonomy" id="518766"/>
    <lineage>
        <taxon>Bacteria</taxon>
        <taxon>Pseudomonadati</taxon>
        <taxon>Rhodothermota</taxon>
        <taxon>Rhodothermia</taxon>
        <taxon>Rhodothermales</taxon>
        <taxon>Rhodothermaceae</taxon>
        <taxon>Rhodothermus</taxon>
    </lineage>
</organism>
<evidence type="ECO:0008006" key="11">
    <source>
        <dbReference type="Google" id="ProtNLM"/>
    </source>
</evidence>
<evidence type="ECO:0000313" key="10">
    <source>
        <dbReference type="Proteomes" id="UP000002221"/>
    </source>
</evidence>
<evidence type="ECO:0000256" key="1">
    <source>
        <dbReference type="ARBA" id="ARBA00004571"/>
    </source>
</evidence>
<keyword evidence="10" id="KW-1185">Reference proteome</keyword>
<name>D0ME04_RHOM4</name>
<dbReference type="Proteomes" id="UP000002221">
    <property type="component" value="Chromosome"/>
</dbReference>
<evidence type="ECO:0000256" key="6">
    <source>
        <dbReference type="ARBA" id="ARBA00023136"/>
    </source>
</evidence>
<dbReference type="eggNOG" id="COG2067">
    <property type="taxonomic scope" value="Bacteria"/>
</dbReference>
<dbReference type="InterPro" id="IPR005017">
    <property type="entry name" value="OMPP1/FadL/TodX"/>
</dbReference>
<dbReference type="SUPFAM" id="SSF56935">
    <property type="entry name" value="Porins"/>
    <property type="match status" value="2"/>
</dbReference>
<feature type="signal peptide" evidence="8">
    <location>
        <begin position="1"/>
        <end position="27"/>
    </location>
</feature>
<evidence type="ECO:0000313" key="9">
    <source>
        <dbReference type="EMBL" id="ACY49148.1"/>
    </source>
</evidence>
<dbReference type="GO" id="GO:0015483">
    <property type="term" value="F:long-chain fatty acid transporting porin activity"/>
    <property type="evidence" value="ECO:0007669"/>
    <property type="project" value="TreeGrafter"/>
</dbReference>
<dbReference type="KEGG" id="rmr:Rmar_2269"/>
<keyword evidence="3" id="KW-1134">Transmembrane beta strand</keyword>
<keyword evidence="4" id="KW-0812">Transmembrane</keyword>
<evidence type="ECO:0000256" key="3">
    <source>
        <dbReference type="ARBA" id="ARBA00022452"/>
    </source>
</evidence>
<feature type="chain" id="PRO_5003011077" description="Membrane protein involved in aromatic hydrocarbon degradation" evidence="8">
    <location>
        <begin position="28"/>
        <end position="535"/>
    </location>
</feature>
<proteinExistence type="inferred from homology"/>
<keyword evidence="7" id="KW-0998">Cell outer membrane</keyword>
<dbReference type="PANTHER" id="PTHR35093">
    <property type="entry name" value="OUTER MEMBRANE PROTEIN NMB0088-RELATED"/>
    <property type="match status" value="1"/>
</dbReference>
<comment type="subcellular location">
    <subcellularLocation>
        <location evidence="1">Cell outer membrane</location>
        <topology evidence="1">Multi-pass membrane protein</topology>
    </subcellularLocation>
</comment>
<reference evidence="9 10" key="1">
    <citation type="journal article" date="2009" name="Stand. Genomic Sci.">
        <title>Complete genome sequence of Rhodothermus marinus type strain (R-10).</title>
        <authorList>
            <person name="Nolan M."/>
            <person name="Tindall B.J."/>
            <person name="Pomrenke H."/>
            <person name="Lapidus A."/>
            <person name="Copeland A."/>
            <person name="Glavina Del Rio T."/>
            <person name="Lucas S."/>
            <person name="Chen F."/>
            <person name="Tice H."/>
            <person name="Cheng J.F."/>
            <person name="Saunders E."/>
            <person name="Han C."/>
            <person name="Bruce D."/>
            <person name="Goodwin L."/>
            <person name="Chain P."/>
            <person name="Pitluck S."/>
            <person name="Ovchinikova G."/>
            <person name="Pati A."/>
            <person name="Ivanova N."/>
            <person name="Mavromatis K."/>
            <person name="Chen A."/>
            <person name="Palaniappan K."/>
            <person name="Land M."/>
            <person name="Hauser L."/>
            <person name="Chang Y.J."/>
            <person name="Jeffries C.D."/>
            <person name="Brettin T."/>
            <person name="Goker M."/>
            <person name="Bristow J."/>
            <person name="Eisen J.A."/>
            <person name="Markowitz V."/>
            <person name="Hugenholtz P."/>
            <person name="Kyrpides N.C."/>
            <person name="Klenk H.P."/>
            <person name="Detter J.C."/>
        </authorList>
    </citation>
    <scope>NUCLEOTIDE SEQUENCE [LARGE SCALE GENOMIC DNA]</scope>
    <source>
        <strain evidence="10">ATCC 43812 / DSM 4252 / R-10</strain>
    </source>
</reference>
<keyword evidence="6" id="KW-0472">Membrane</keyword>
<evidence type="ECO:0000256" key="5">
    <source>
        <dbReference type="ARBA" id="ARBA00022729"/>
    </source>
</evidence>
<evidence type="ECO:0000256" key="4">
    <source>
        <dbReference type="ARBA" id="ARBA00022692"/>
    </source>
</evidence>
<dbReference type="EMBL" id="CP001807">
    <property type="protein sequence ID" value="ACY49148.1"/>
    <property type="molecule type" value="Genomic_DNA"/>
</dbReference>
<dbReference type="HOGENOM" id="CLU_508864_0_0_10"/>
<accession>D0ME04</accession>
<sequence>MRTMKYAVRYLSGGLCLLMLLVMQAHAQTVDDAWRFSQRLPGVGARLTAMSGASAAGLADYGALFSNPAGLGYYRASEVSGGLTWLNARDAATYHVPGNRFDWESELRATNLDHLVAVYKVPTVRGSLVLGMAYARVADFTRRLYFQGDNDANSITDSYLPYPDEYTVTSDGELQFNSDIPFIAYQAGAIEFLPSEYEAGRYPFYQAVAPGTTIRQTGEVTEEGGLHELSFGGAIEAAPNLFLGLSVGIVTGSYRFERRYEEDDFRNENTPDLYAVAVEGGFLYGFDYLLAQDYFESDLQGFSVRAGLSAQLSPSWRLGVGVETPVFFSVQEDYGTELETFFDEGGSLRYGGQPGDAGTGSFDYEIRTPWRLRAGVAYQTRQLHVGLDLELVDWSQMRFDASTNRSFIQDLNRQVRDTMEPVVNTRLGLAYQMGGTTLYGGVAVFPDPHKSEIREAEADRRRVFGSLGASIQLAESFRLNIGWTQEQFDDYYQPYGDVERPPYVREEVRRNRFVIGLTYTFQPPRARATRPPRRR</sequence>
<dbReference type="PANTHER" id="PTHR35093:SF8">
    <property type="entry name" value="OUTER MEMBRANE PROTEIN NMB0088-RELATED"/>
    <property type="match status" value="1"/>
</dbReference>
<evidence type="ECO:0000256" key="7">
    <source>
        <dbReference type="ARBA" id="ARBA00023237"/>
    </source>
</evidence>
<dbReference type="AlphaFoldDB" id="D0ME04"/>
<dbReference type="STRING" id="518766.Rmar_2269"/>
<evidence type="ECO:0000256" key="8">
    <source>
        <dbReference type="SAM" id="SignalP"/>
    </source>
</evidence>